<proteinExistence type="predicted"/>
<protein>
    <submittedName>
        <fullName evidence="1">Uncharacterized protein</fullName>
    </submittedName>
</protein>
<gene>
    <name evidence="1" type="ORF">R3P38DRAFT_2911393</name>
</gene>
<dbReference type="AlphaFoldDB" id="A0AAW0CBV1"/>
<dbReference type="EMBL" id="JAWWNJ010000019">
    <property type="protein sequence ID" value="KAK7036332.1"/>
    <property type="molecule type" value="Genomic_DNA"/>
</dbReference>
<organism evidence="1 2">
    <name type="scientific">Favolaschia claudopus</name>
    <dbReference type="NCBI Taxonomy" id="2862362"/>
    <lineage>
        <taxon>Eukaryota</taxon>
        <taxon>Fungi</taxon>
        <taxon>Dikarya</taxon>
        <taxon>Basidiomycota</taxon>
        <taxon>Agaricomycotina</taxon>
        <taxon>Agaricomycetes</taxon>
        <taxon>Agaricomycetidae</taxon>
        <taxon>Agaricales</taxon>
        <taxon>Marasmiineae</taxon>
        <taxon>Mycenaceae</taxon>
        <taxon>Favolaschia</taxon>
    </lineage>
</organism>
<keyword evidence="2" id="KW-1185">Reference proteome</keyword>
<reference evidence="1 2" key="1">
    <citation type="journal article" date="2024" name="J Genomics">
        <title>Draft genome sequencing and assembly of Favolaschia claudopus CIRM-BRFM 2984 isolated from oak limbs.</title>
        <authorList>
            <person name="Navarro D."/>
            <person name="Drula E."/>
            <person name="Chaduli D."/>
            <person name="Cazenave R."/>
            <person name="Ahrendt S."/>
            <person name="Wang J."/>
            <person name="Lipzen A."/>
            <person name="Daum C."/>
            <person name="Barry K."/>
            <person name="Grigoriev I.V."/>
            <person name="Favel A."/>
            <person name="Rosso M.N."/>
            <person name="Martin F."/>
        </authorList>
    </citation>
    <scope>NUCLEOTIDE SEQUENCE [LARGE SCALE GENOMIC DNA]</scope>
    <source>
        <strain evidence="1 2">CIRM-BRFM 2984</strain>
    </source>
</reference>
<evidence type="ECO:0000313" key="1">
    <source>
        <dbReference type="EMBL" id="KAK7036332.1"/>
    </source>
</evidence>
<evidence type="ECO:0000313" key="2">
    <source>
        <dbReference type="Proteomes" id="UP001362999"/>
    </source>
</evidence>
<name>A0AAW0CBV1_9AGAR</name>
<dbReference type="Proteomes" id="UP001362999">
    <property type="component" value="Unassembled WGS sequence"/>
</dbReference>
<comment type="caution">
    <text evidence="1">The sequence shown here is derived from an EMBL/GenBank/DDBJ whole genome shotgun (WGS) entry which is preliminary data.</text>
</comment>
<accession>A0AAW0CBV1</accession>
<sequence length="129" mass="14523">MAPKYWLLDALPAISGLLATYDYDEMISARSEGSSIMRGMPNSASSHAYARTLKEKHACFLYALGLILRLPTGFLGRVASARLCDETISDGTLFSLNSFSSLYLYLCQKPSFMAFFHWCLHHHFIQMSK</sequence>